<dbReference type="InterPro" id="IPR036859">
    <property type="entry name" value="CAP-Gly_dom_sf"/>
</dbReference>
<feature type="region of interest" description="Disordered" evidence="2">
    <location>
        <begin position="1"/>
        <end position="53"/>
    </location>
</feature>
<sequence>MNMLKSSGLKIPGRGAKHSSPVGRTSVGGTSSPVIPKDNTPLKPTTPTKISEEGDDVLGDYTLGEQVWVNGVKLGVVAYLGETQFAPGQWAGVILNDLVGKNDGSVGGVRYFECQPLQGIFTRPSKLTRQPVGEGSDSHSTDSVSAQTQTGGNGAPPGQRVVVPLREGLLNSAVKTGNESGSNMSDSGSVKKAGDKDLRVGDRVLVGGSKMGVIRYMGETDFAKGEWCGVELDEPLGKNDGAVAGTRYFQCLHKFGLFAPIHKVIRIGFPSTSPAKAKKSKRMAMGVSSLAHSPSSSSISSVSSVASSVGGRPSRAGLLTETSSRYARKISGTTALQEALKEKQQHIEQLLAERDLERAEVAKANSHICEVEKELTVLKAQHVQYVTENENTLQQVKTMLASTQKDKLELANQLEEEKRKVEDLQFRVEEESITKGDLETQTKMEHALIRQLEQSLLLEKSRVVALQRDLERRRGRCSGGAVSLRLGKRTKQTTVEEQSRIMQLEEELATRRAEIKNLRAQLTGSDTSSQQPGDVCANVVTALGSEDLQTETLPLREQHFKECSELKERYETALAGSQQEIESLKATAEKQTQEISELKQKVQQANKENMEMMDTWKAKFDTLVTDHQRSLEGLKASWTGDHSAAEGQEQDTQELRAALESLKMEHQLEMENLKAKHKIEAAILTKEHEDLCTRLQEAKDQLAAEGNQVLKAEMEAKKCGDIFGGQVLEEATGKLQKAEQRLEEMERQRQELRERLELSEKKMTDYQALQNAQEESREEIQKLEEKLRVTTNQLQAIQADRYTTHDANVIEENEISDEKMKLKQNIEETTEKLLKREKEVSTLTSQVEALKSQITAMECKVRAGEKKAEALYKDKKRVEAELETMTKKSHDASGQLVSISQELLKKERSLNELRVLLLDSHRHSRDMEKDLNREIHKAEWKVKEQKLQDDIKTLREKLLLLGQEHSSPDHRRYSMLEPSAQESEVSRLRQRLHSTEDALRNALEHNQQVDQLVQAMRKRPDKSPVHGSNSANGIHHQESRNPQDEQH</sequence>
<organism evidence="4 5">
    <name type="scientific">Cynoglossus semilaevis</name>
    <name type="common">Tongue sole</name>
    <dbReference type="NCBI Taxonomy" id="244447"/>
    <lineage>
        <taxon>Eukaryota</taxon>
        <taxon>Metazoa</taxon>
        <taxon>Chordata</taxon>
        <taxon>Craniata</taxon>
        <taxon>Vertebrata</taxon>
        <taxon>Euteleostomi</taxon>
        <taxon>Actinopterygii</taxon>
        <taxon>Neopterygii</taxon>
        <taxon>Teleostei</taxon>
        <taxon>Neoteleostei</taxon>
        <taxon>Acanthomorphata</taxon>
        <taxon>Carangaria</taxon>
        <taxon>Pleuronectiformes</taxon>
        <taxon>Pleuronectoidei</taxon>
        <taxon>Cynoglossidae</taxon>
        <taxon>Cynoglossinae</taxon>
        <taxon>Cynoglossus</taxon>
    </lineage>
</organism>
<dbReference type="GO" id="GO:0031122">
    <property type="term" value="P:cytoplasmic microtubule organization"/>
    <property type="evidence" value="ECO:0007669"/>
    <property type="project" value="TreeGrafter"/>
</dbReference>
<dbReference type="SUPFAM" id="SSF74924">
    <property type="entry name" value="Cap-Gly domain"/>
    <property type="match status" value="2"/>
</dbReference>
<dbReference type="GO" id="GO:0051010">
    <property type="term" value="F:microtubule plus-end binding"/>
    <property type="evidence" value="ECO:0007669"/>
    <property type="project" value="TreeGrafter"/>
</dbReference>
<evidence type="ECO:0000313" key="5">
    <source>
        <dbReference type="Proteomes" id="UP000265120"/>
    </source>
</evidence>
<dbReference type="GO" id="GO:0005634">
    <property type="term" value="C:nucleus"/>
    <property type="evidence" value="ECO:0007669"/>
    <property type="project" value="TreeGrafter"/>
</dbReference>
<evidence type="ECO:0000256" key="1">
    <source>
        <dbReference type="SAM" id="Coils"/>
    </source>
</evidence>
<accession>A0A3P8VPS4</accession>
<dbReference type="PROSITE" id="PS50245">
    <property type="entry name" value="CAP_GLY_2"/>
    <property type="match status" value="2"/>
</dbReference>
<dbReference type="InParanoid" id="A0A3P8VPS4"/>
<dbReference type="STRING" id="244447.ENSCSEP00000016362"/>
<dbReference type="Gene3D" id="2.30.30.190">
    <property type="entry name" value="CAP Gly-rich-like domain"/>
    <property type="match status" value="2"/>
</dbReference>
<dbReference type="Pfam" id="PF01302">
    <property type="entry name" value="CAP_GLY"/>
    <property type="match status" value="2"/>
</dbReference>
<dbReference type="GO" id="GO:0005938">
    <property type="term" value="C:cell cortex"/>
    <property type="evidence" value="ECO:0007669"/>
    <property type="project" value="TreeGrafter"/>
</dbReference>
<name>A0A3P8VPS4_CYNSE</name>
<dbReference type="PROSITE" id="PS00845">
    <property type="entry name" value="CAP_GLY_1"/>
    <property type="match status" value="2"/>
</dbReference>
<evidence type="ECO:0000313" key="4">
    <source>
        <dbReference type="Ensembl" id="ENSCSEP00000016362.1"/>
    </source>
</evidence>
<feature type="region of interest" description="Disordered" evidence="2">
    <location>
        <begin position="1008"/>
        <end position="1047"/>
    </location>
</feature>
<dbReference type="InterPro" id="IPR000938">
    <property type="entry name" value="CAP-Gly_domain"/>
</dbReference>
<dbReference type="PANTHER" id="PTHR18916:SF10">
    <property type="entry name" value="CAP-GLY DOMAIN-CONTAINING LINKER PROTEIN 2"/>
    <property type="match status" value="1"/>
</dbReference>
<feature type="coiled-coil region" evidence="1">
    <location>
        <begin position="400"/>
        <end position="469"/>
    </location>
</feature>
<feature type="region of interest" description="Disordered" evidence="2">
    <location>
        <begin position="175"/>
        <end position="194"/>
    </location>
</feature>
<evidence type="ECO:0000259" key="3">
    <source>
        <dbReference type="PROSITE" id="PS50245"/>
    </source>
</evidence>
<reference evidence="4" key="2">
    <citation type="submission" date="2025-08" db="UniProtKB">
        <authorList>
            <consortium name="Ensembl"/>
        </authorList>
    </citation>
    <scope>IDENTIFICATION</scope>
</reference>
<reference evidence="4 5" key="1">
    <citation type="journal article" date="2014" name="Nat. Genet.">
        <title>Whole-genome sequence of a flatfish provides insights into ZW sex chromosome evolution and adaptation to a benthic lifestyle.</title>
        <authorList>
            <person name="Chen S."/>
            <person name="Zhang G."/>
            <person name="Shao C."/>
            <person name="Huang Q."/>
            <person name="Liu G."/>
            <person name="Zhang P."/>
            <person name="Song W."/>
            <person name="An N."/>
            <person name="Chalopin D."/>
            <person name="Volff J.N."/>
            <person name="Hong Y."/>
            <person name="Li Q."/>
            <person name="Sha Z."/>
            <person name="Zhou H."/>
            <person name="Xie M."/>
            <person name="Yu Q."/>
            <person name="Liu Y."/>
            <person name="Xiang H."/>
            <person name="Wang N."/>
            <person name="Wu K."/>
            <person name="Yang C."/>
            <person name="Zhou Q."/>
            <person name="Liao X."/>
            <person name="Yang L."/>
            <person name="Hu Q."/>
            <person name="Zhang J."/>
            <person name="Meng L."/>
            <person name="Jin L."/>
            <person name="Tian Y."/>
            <person name="Lian J."/>
            <person name="Yang J."/>
            <person name="Miao G."/>
            <person name="Liu S."/>
            <person name="Liang Z."/>
            <person name="Yan F."/>
            <person name="Li Y."/>
            <person name="Sun B."/>
            <person name="Zhang H."/>
            <person name="Zhang J."/>
            <person name="Zhu Y."/>
            <person name="Du M."/>
            <person name="Zhao Y."/>
            <person name="Schartl M."/>
            <person name="Tang Q."/>
            <person name="Wang J."/>
        </authorList>
    </citation>
    <scope>NUCLEOTIDE SEQUENCE</scope>
</reference>
<feature type="domain" description="CAP-Gly" evidence="3">
    <location>
        <begin position="81"/>
        <end position="123"/>
    </location>
</feature>
<feature type="coiled-coil region" evidence="1">
    <location>
        <begin position="567"/>
        <end position="615"/>
    </location>
</feature>
<feature type="compositionally biased region" description="Low complexity" evidence="2">
    <location>
        <begin position="287"/>
        <end position="299"/>
    </location>
</feature>
<dbReference type="AlphaFoldDB" id="A0A3P8VPS4"/>
<reference evidence="4" key="3">
    <citation type="submission" date="2025-09" db="UniProtKB">
        <authorList>
            <consortium name="Ensembl"/>
        </authorList>
    </citation>
    <scope>IDENTIFICATION</scope>
</reference>
<feature type="domain" description="CAP-Gly" evidence="3">
    <location>
        <begin position="218"/>
        <end position="260"/>
    </location>
</feature>
<dbReference type="GeneTree" id="ENSGT00940000159426"/>
<dbReference type="Gene3D" id="1.20.5.340">
    <property type="match status" value="1"/>
</dbReference>
<feature type="coiled-coil region" evidence="1">
    <location>
        <begin position="333"/>
        <end position="367"/>
    </location>
</feature>
<evidence type="ECO:0000256" key="2">
    <source>
        <dbReference type="SAM" id="MobiDB-lite"/>
    </source>
</evidence>
<feature type="compositionally biased region" description="Polar residues" evidence="2">
    <location>
        <begin position="175"/>
        <end position="188"/>
    </location>
</feature>
<feature type="region of interest" description="Disordered" evidence="2">
    <location>
        <begin position="273"/>
        <end position="299"/>
    </location>
</feature>
<dbReference type="SMART" id="SM01052">
    <property type="entry name" value="CAP_GLY"/>
    <property type="match status" value="2"/>
</dbReference>
<protein>
    <submittedName>
        <fullName evidence="4">CAP-Gly domain containing linker protein 2</fullName>
    </submittedName>
</protein>
<feature type="region of interest" description="Disordered" evidence="2">
    <location>
        <begin position="962"/>
        <end position="985"/>
    </location>
</feature>
<proteinExistence type="predicted"/>
<dbReference type="FunFam" id="2.30.30.190:FF:000001">
    <property type="entry name" value="Putative CAP-Gly domain-containing linker protein 1"/>
    <property type="match status" value="1"/>
</dbReference>
<feature type="coiled-coil region" evidence="1">
    <location>
        <begin position="645"/>
        <end position="888"/>
    </location>
</feature>
<dbReference type="Ensembl" id="ENSCSET00000016570.1">
    <property type="protein sequence ID" value="ENSCSEP00000016362.1"/>
    <property type="gene ID" value="ENSCSEG00000010519.1"/>
</dbReference>
<dbReference type="GO" id="GO:0035371">
    <property type="term" value="C:microtubule plus-end"/>
    <property type="evidence" value="ECO:0007669"/>
    <property type="project" value="TreeGrafter"/>
</dbReference>
<keyword evidence="1" id="KW-0175">Coiled coil</keyword>
<dbReference type="PANTHER" id="PTHR18916">
    <property type="entry name" value="DYNACTIN 1-RELATED MICROTUBULE-BINDING"/>
    <property type="match status" value="1"/>
</dbReference>
<feature type="region of interest" description="Disordered" evidence="2">
    <location>
        <begin position="123"/>
        <end position="160"/>
    </location>
</feature>
<feature type="compositionally biased region" description="Polar residues" evidence="2">
    <location>
        <begin position="141"/>
        <end position="150"/>
    </location>
</feature>
<dbReference type="Proteomes" id="UP000265120">
    <property type="component" value="Chromosome 19"/>
</dbReference>
<feature type="compositionally biased region" description="Basic and acidic residues" evidence="2">
    <location>
        <begin position="1035"/>
        <end position="1047"/>
    </location>
</feature>
<keyword evidence="5" id="KW-1185">Reference proteome</keyword>